<dbReference type="GO" id="GO:0006412">
    <property type="term" value="P:translation"/>
    <property type="evidence" value="ECO:0007669"/>
    <property type="project" value="InterPro"/>
</dbReference>
<name>A0A2T9Y788_9FUNG</name>
<dbReference type="InterPro" id="IPR039660">
    <property type="entry name" value="Ribosomal_eL14"/>
</dbReference>
<accession>A0A2T9Y788</accession>
<dbReference type="InterPro" id="IPR014722">
    <property type="entry name" value="Rib_uL2_dom2"/>
</dbReference>
<organism evidence="5 6">
    <name type="scientific">Furculomyces boomerangus</name>
    <dbReference type="NCBI Taxonomy" id="61424"/>
    <lineage>
        <taxon>Eukaryota</taxon>
        <taxon>Fungi</taxon>
        <taxon>Fungi incertae sedis</taxon>
        <taxon>Zoopagomycota</taxon>
        <taxon>Kickxellomycotina</taxon>
        <taxon>Harpellomycetes</taxon>
        <taxon>Harpellales</taxon>
        <taxon>Harpellaceae</taxon>
        <taxon>Furculomyces</taxon>
    </lineage>
</organism>
<dbReference type="AlphaFoldDB" id="A0A2T9Y788"/>
<comment type="caution">
    <text evidence="5">The sequence shown here is derived from an EMBL/GenBank/DDBJ whole genome shotgun (WGS) entry which is preliminary data.</text>
</comment>
<dbReference type="Gene3D" id="6.10.250.2270">
    <property type="match status" value="1"/>
</dbReference>
<dbReference type="Proteomes" id="UP000245699">
    <property type="component" value="Unassembled WGS sequence"/>
</dbReference>
<feature type="domain" description="Large ribosomal subunit protein eL14" evidence="4">
    <location>
        <begin position="61"/>
        <end position="135"/>
    </location>
</feature>
<evidence type="ECO:0000256" key="2">
    <source>
        <dbReference type="ARBA" id="ARBA00022980"/>
    </source>
</evidence>
<dbReference type="OrthoDB" id="1875589at2759"/>
<evidence type="ECO:0000259" key="4">
    <source>
        <dbReference type="Pfam" id="PF01929"/>
    </source>
</evidence>
<proteinExistence type="inferred from homology"/>
<reference evidence="5 6" key="1">
    <citation type="journal article" date="2018" name="MBio">
        <title>Comparative Genomics Reveals the Core Gene Toolbox for the Fungus-Insect Symbiosis.</title>
        <authorList>
            <person name="Wang Y."/>
            <person name="Stata M."/>
            <person name="Wang W."/>
            <person name="Stajich J.E."/>
            <person name="White M.M."/>
            <person name="Moncalvo J.M."/>
        </authorList>
    </citation>
    <scope>NUCLEOTIDE SEQUENCE [LARGE SCALE GENOMIC DNA]</scope>
    <source>
        <strain evidence="5 6">AUS-77-4</strain>
    </source>
</reference>
<keyword evidence="3" id="KW-0687">Ribonucleoprotein</keyword>
<dbReference type="SUPFAM" id="SSF50104">
    <property type="entry name" value="Translation proteins SH3-like domain"/>
    <property type="match status" value="1"/>
</dbReference>
<dbReference type="GO" id="GO:0003723">
    <property type="term" value="F:RNA binding"/>
    <property type="evidence" value="ECO:0007669"/>
    <property type="project" value="InterPro"/>
</dbReference>
<dbReference type="GO" id="GO:0003735">
    <property type="term" value="F:structural constituent of ribosome"/>
    <property type="evidence" value="ECO:0007669"/>
    <property type="project" value="InterPro"/>
</dbReference>
<sequence length="150" mass="16859">MDLRSSTITIIYHYVTAKRLVQVGRVVVLNHGSNTGRIAVIVDILDHNRALIDGPTTGVHRQIISFSHVTLTDIVMNKLPRTIGTTALKRAIKAQHIDEAWNKTAWAQKLAVRNIRGGLSDFDRFKVMRLKKQQRVIVQAQINTLKKSSA</sequence>
<dbReference type="STRING" id="61424.A0A2T9Y788"/>
<dbReference type="GO" id="GO:0042273">
    <property type="term" value="P:ribosomal large subunit biogenesis"/>
    <property type="evidence" value="ECO:0007669"/>
    <property type="project" value="TreeGrafter"/>
</dbReference>
<protein>
    <recommendedName>
        <fullName evidence="4">Large ribosomal subunit protein eL14 domain-containing protein</fullName>
    </recommendedName>
</protein>
<dbReference type="Pfam" id="PF01929">
    <property type="entry name" value="Ribosomal_L14e"/>
    <property type="match status" value="1"/>
</dbReference>
<dbReference type="PANTHER" id="PTHR11127">
    <property type="entry name" value="60S RIBOSOMAL PROTEIN L14"/>
    <property type="match status" value="1"/>
</dbReference>
<gene>
    <name evidence="5" type="ORF">BB559_005703</name>
</gene>
<evidence type="ECO:0000256" key="1">
    <source>
        <dbReference type="ARBA" id="ARBA00006592"/>
    </source>
</evidence>
<evidence type="ECO:0000313" key="6">
    <source>
        <dbReference type="Proteomes" id="UP000245699"/>
    </source>
</evidence>
<dbReference type="Gene3D" id="2.30.30.30">
    <property type="match status" value="1"/>
</dbReference>
<dbReference type="InterPro" id="IPR002784">
    <property type="entry name" value="Ribosomal_eL14_dom"/>
</dbReference>
<dbReference type="PANTHER" id="PTHR11127:SF2">
    <property type="entry name" value="LARGE RIBOSOMAL SUBUNIT PROTEIN EL14"/>
    <property type="match status" value="1"/>
</dbReference>
<keyword evidence="2" id="KW-0689">Ribosomal protein</keyword>
<dbReference type="GO" id="GO:0022625">
    <property type="term" value="C:cytosolic large ribosomal subunit"/>
    <property type="evidence" value="ECO:0007669"/>
    <property type="project" value="TreeGrafter"/>
</dbReference>
<dbReference type="CDD" id="cd23702">
    <property type="entry name" value="eL14"/>
    <property type="match status" value="1"/>
</dbReference>
<dbReference type="EMBL" id="MBFT01000654">
    <property type="protein sequence ID" value="PVU88154.1"/>
    <property type="molecule type" value="Genomic_DNA"/>
</dbReference>
<evidence type="ECO:0000313" key="5">
    <source>
        <dbReference type="EMBL" id="PVU88154.1"/>
    </source>
</evidence>
<evidence type="ECO:0000256" key="3">
    <source>
        <dbReference type="ARBA" id="ARBA00023274"/>
    </source>
</evidence>
<comment type="similarity">
    <text evidence="1">Belongs to the eukaryotic ribosomal protein eL14 family.</text>
</comment>
<dbReference type="InterPro" id="IPR008991">
    <property type="entry name" value="Translation_prot_SH3-like_sf"/>
</dbReference>
<keyword evidence="6" id="KW-1185">Reference proteome</keyword>